<protein>
    <recommendedName>
        <fullName evidence="14">ATP-dependent zinc metalloprotease FtsH</fullName>
        <ecNumber evidence="14">3.4.24.-</ecNumber>
    </recommendedName>
</protein>
<dbReference type="InterPro" id="IPR027417">
    <property type="entry name" value="P-loop_NTPase"/>
</dbReference>
<keyword evidence="7 14" id="KW-0547">Nucleotide-binding</keyword>
<evidence type="ECO:0000256" key="13">
    <source>
        <dbReference type="ARBA" id="ARBA00023136"/>
    </source>
</evidence>
<dbReference type="Pfam" id="PF17862">
    <property type="entry name" value="AAA_lid_3"/>
    <property type="match status" value="1"/>
</dbReference>
<feature type="compositionally biased region" description="Basic and acidic residues" evidence="16">
    <location>
        <begin position="630"/>
        <end position="642"/>
    </location>
</feature>
<dbReference type="SUPFAM" id="SSF140990">
    <property type="entry name" value="FtsH protease domain-like"/>
    <property type="match status" value="1"/>
</dbReference>
<comment type="similarity">
    <text evidence="14">In the central section; belongs to the AAA ATPase family.</text>
</comment>
<evidence type="ECO:0000259" key="17">
    <source>
        <dbReference type="SMART" id="SM00382"/>
    </source>
</evidence>
<proteinExistence type="inferred from homology"/>
<dbReference type="InterPro" id="IPR003593">
    <property type="entry name" value="AAA+_ATPase"/>
</dbReference>
<accession>A0ABX5ML41</accession>
<feature type="transmembrane region" description="Helical" evidence="14">
    <location>
        <begin position="117"/>
        <end position="138"/>
    </location>
</feature>
<evidence type="ECO:0000256" key="9">
    <source>
        <dbReference type="ARBA" id="ARBA00022833"/>
    </source>
</evidence>
<feature type="active site" evidence="14">
    <location>
        <position position="432"/>
    </location>
</feature>
<keyword evidence="3 14" id="KW-1003">Cell membrane</keyword>
<evidence type="ECO:0000256" key="5">
    <source>
        <dbReference type="ARBA" id="ARBA00022692"/>
    </source>
</evidence>
<dbReference type="PANTHER" id="PTHR23076">
    <property type="entry name" value="METALLOPROTEASE M41 FTSH"/>
    <property type="match status" value="1"/>
</dbReference>
<keyword evidence="10 14" id="KW-0067">ATP-binding</keyword>
<dbReference type="HAMAP" id="MF_01458">
    <property type="entry name" value="FtsH"/>
    <property type="match status" value="1"/>
</dbReference>
<evidence type="ECO:0000256" key="12">
    <source>
        <dbReference type="ARBA" id="ARBA00023049"/>
    </source>
</evidence>
<dbReference type="Pfam" id="PF01434">
    <property type="entry name" value="Peptidase_M41"/>
    <property type="match status" value="1"/>
</dbReference>
<sequence length="642" mass="69298">MEKKFDYGSIAFFVGLLLMVALQLFWSTPSVPQMAYSDFVRLLDAHQVDNLVISPTRITGELRSEHARATLPASEAASFGDGPAPYPFATVRVADDALSGRLGAAGVRYSGAVDSNWGGALLGWLAPLVLFVIVWQVMSRRGGGARDFMGIGRSGAQVYVQRDTGATFNDIAGIDEAKKELQQIVSFLCHPERYRRLGGKIPKGILIVGAPGTGKTLLAKALAGEAGVPFFSISGSSFVEMFVGVGAARVRDLFEQAQRQAPCIVFIDELDALGKVRGANLMSGNDEREQTLNQLLVEMDGFEANAGVILLAATNRPETLDPALLRPGRFDRHIAIDRPDLTGRRQILAVHTRKVPLAPDVDLDELAARTPGCVGADLANIVNEAALHAAEADRATVAMADFDEAIDRALAGSERKSRVMNAQEKQTIAWHEAGHALVAQSRAHCDPVKKVSIIPRGVAALGYTQQVPTEDRYVLRRSELLDRLDALLGGRVAEELVFGDVSTGAQNDLERATAMAWHMVARYGMSERIGLANCADQPGTAHALGATDGPRCGEHTAQRVDDEVRRLLNEAHERVVQTLAERREALDRIALRLLEREMLDHDELLALIGNEPEPAGSARQGAPESAPESARSKEVGNVERAA</sequence>
<name>A0ABX5ML41_9BURK</name>
<comment type="similarity">
    <text evidence="2 14">In the C-terminal section; belongs to the peptidase M41 family.</text>
</comment>
<dbReference type="InterPro" id="IPR005936">
    <property type="entry name" value="FtsH"/>
</dbReference>
<comment type="function">
    <text evidence="14">Acts as a processive, ATP-dependent zinc metallopeptidase for both cytoplasmic and membrane proteins. Plays a role in the quality control of integral membrane proteins.</text>
</comment>
<keyword evidence="9 14" id="KW-0862">Zinc</keyword>
<evidence type="ECO:0000256" key="16">
    <source>
        <dbReference type="SAM" id="MobiDB-lite"/>
    </source>
</evidence>
<comment type="subunit">
    <text evidence="14">Homohexamer.</text>
</comment>
<comment type="cofactor">
    <cofactor evidence="14">
        <name>Zn(2+)</name>
        <dbReference type="ChEBI" id="CHEBI:29105"/>
    </cofactor>
    <text evidence="14">Binds 1 zinc ion per subunit.</text>
</comment>
<evidence type="ECO:0000256" key="14">
    <source>
        <dbReference type="HAMAP-Rule" id="MF_01458"/>
    </source>
</evidence>
<comment type="similarity">
    <text evidence="15">Belongs to the AAA ATPase family.</text>
</comment>
<dbReference type="CDD" id="cd19501">
    <property type="entry name" value="RecA-like_FtsH"/>
    <property type="match status" value="1"/>
</dbReference>
<gene>
    <name evidence="14" type="primary">ftsH</name>
    <name evidence="18" type="ORF">C7400_11966</name>
</gene>
<evidence type="ECO:0000256" key="7">
    <source>
        <dbReference type="ARBA" id="ARBA00022741"/>
    </source>
</evidence>
<evidence type="ECO:0000256" key="4">
    <source>
        <dbReference type="ARBA" id="ARBA00022670"/>
    </source>
</evidence>
<dbReference type="InterPro" id="IPR041569">
    <property type="entry name" value="AAA_lid_3"/>
</dbReference>
<dbReference type="Gene3D" id="1.20.58.760">
    <property type="entry name" value="Peptidase M41"/>
    <property type="match status" value="1"/>
</dbReference>
<dbReference type="SUPFAM" id="SSF52540">
    <property type="entry name" value="P-loop containing nucleoside triphosphate hydrolases"/>
    <property type="match status" value="1"/>
</dbReference>
<dbReference type="EMBL" id="QJJV01000019">
    <property type="protein sequence ID" value="PXX11499.1"/>
    <property type="molecule type" value="Genomic_DNA"/>
</dbReference>
<keyword evidence="5 14" id="KW-0812">Transmembrane</keyword>
<keyword evidence="8 14" id="KW-0378">Hydrolase</keyword>
<evidence type="ECO:0000256" key="1">
    <source>
        <dbReference type="ARBA" id="ARBA00004370"/>
    </source>
</evidence>
<reference evidence="18 19" key="1">
    <citation type="submission" date="2018-05" db="EMBL/GenBank/DDBJ databases">
        <title>Genomic Encyclopedia of Type Strains, Phase IV (KMG-V): Genome sequencing to study the core and pangenomes of soil and plant-associated prokaryotes.</title>
        <authorList>
            <person name="Whitman W."/>
        </authorList>
    </citation>
    <scope>NUCLEOTIDE SEQUENCE [LARGE SCALE GENOMIC DNA]</scope>
    <source>
        <strain evidence="18 19">SIr-6563</strain>
    </source>
</reference>
<dbReference type="Pfam" id="PF06480">
    <property type="entry name" value="FtsH_ext"/>
    <property type="match status" value="1"/>
</dbReference>
<organism evidence="18 19">
    <name type="scientific">Paraburkholderia tropica</name>
    <dbReference type="NCBI Taxonomy" id="92647"/>
    <lineage>
        <taxon>Bacteria</taxon>
        <taxon>Pseudomonadati</taxon>
        <taxon>Pseudomonadota</taxon>
        <taxon>Betaproteobacteria</taxon>
        <taxon>Burkholderiales</taxon>
        <taxon>Burkholderiaceae</taxon>
        <taxon>Paraburkholderia</taxon>
    </lineage>
</organism>
<dbReference type="InterPro" id="IPR037219">
    <property type="entry name" value="Peptidase_M41-like"/>
</dbReference>
<evidence type="ECO:0000256" key="8">
    <source>
        <dbReference type="ARBA" id="ARBA00022801"/>
    </source>
</evidence>
<dbReference type="RefSeq" id="WP_110328668.1">
    <property type="nucleotide sequence ID" value="NZ_QJJV01000019.1"/>
</dbReference>
<evidence type="ECO:0000256" key="10">
    <source>
        <dbReference type="ARBA" id="ARBA00022840"/>
    </source>
</evidence>
<evidence type="ECO:0000256" key="3">
    <source>
        <dbReference type="ARBA" id="ARBA00022475"/>
    </source>
</evidence>
<dbReference type="InterPro" id="IPR011546">
    <property type="entry name" value="Pept_M41_FtsH_extracell"/>
</dbReference>
<evidence type="ECO:0000256" key="6">
    <source>
        <dbReference type="ARBA" id="ARBA00022723"/>
    </source>
</evidence>
<dbReference type="Gene3D" id="3.40.50.300">
    <property type="entry name" value="P-loop containing nucleotide triphosphate hydrolases"/>
    <property type="match status" value="1"/>
</dbReference>
<dbReference type="InterPro" id="IPR003960">
    <property type="entry name" value="ATPase_AAA_CS"/>
</dbReference>
<feature type="binding site" evidence="14">
    <location>
        <begin position="209"/>
        <end position="216"/>
    </location>
    <ligand>
        <name>ATP</name>
        <dbReference type="ChEBI" id="CHEBI:30616"/>
    </ligand>
</feature>
<keyword evidence="6 14" id="KW-0479">Metal-binding</keyword>
<feature type="transmembrane region" description="Helical" evidence="14">
    <location>
        <begin position="7"/>
        <end position="26"/>
    </location>
</feature>
<dbReference type="InterPro" id="IPR003959">
    <property type="entry name" value="ATPase_AAA_core"/>
</dbReference>
<feature type="binding site" evidence="14">
    <location>
        <position position="508"/>
    </location>
    <ligand>
        <name>Zn(2+)</name>
        <dbReference type="ChEBI" id="CHEBI:29105"/>
        <note>catalytic</note>
    </ligand>
</feature>
<dbReference type="PANTHER" id="PTHR23076:SF97">
    <property type="entry name" value="ATP-DEPENDENT ZINC METALLOPROTEASE YME1L1"/>
    <property type="match status" value="1"/>
</dbReference>
<feature type="binding site" evidence="14">
    <location>
        <position position="435"/>
    </location>
    <ligand>
        <name>Zn(2+)</name>
        <dbReference type="ChEBI" id="CHEBI:29105"/>
        <note>catalytic</note>
    </ligand>
</feature>
<feature type="domain" description="AAA+ ATPase" evidence="17">
    <location>
        <begin position="201"/>
        <end position="340"/>
    </location>
</feature>
<dbReference type="GO" id="GO:0006508">
    <property type="term" value="P:proteolysis"/>
    <property type="evidence" value="ECO:0007669"/>
    <property type="project" value="UniProtKB-KW"/>
</dbReference>
<dbReference type="GO" id="GO:0008233">
    <property type="term" value="F:peptidase activity"/>
    <property type="evidence" value="ECO:0007669"/>
    <property type="project" value="UniProtKB-KW"/>
</dbReference>
<keyword evidence="12 14" id="KW-0482">Metalloprotease</keyword>
<dbReference type="PROSITE" id="PS00674">
    <property type="entry name" value="AAA"/>
    <property type="match status" value="1"/>
</dbReference>
<dbReference type="Pfam" id="PF00004">
    <property type="entry name" value="AAA"/>
    <property type="match status" value="1"/>
</dbReference>
<evidence type="ECO:0000313" key="18">
    <source>
        <dbReference type="EMBL" id="PXX11499.1"/>
    </source>
</evidence>
<dbReference type="Proteomes" id="UP000247515">
    <property type="component" value="Unassembled WGS sequence"/>
</dbReference>
<keyword evidence="11 14" id="KW-1133">Transmembrane helix</keyword>
<dbReference type="InterPro" id="IPR000642">
    <property type="entry name" value="Peptidase_M41"/>
</dbReference>
<dbReference type="NCBIfam" id="TIGR01241">
    <property type="entry name" value="FtsH_fam"/>
    <property type="match status" value="1"/>
</dbReference>
<keyword evidence="19" id="KW-1185">Reference proteome</keyword>
<evidence type="ECO:0000313" key="19">
    <source>
        <dbReference type="Proteomes" id="UP000247515"/>
    </source>
</evidence>
<dbReference type="Gene3D" id="1.10.8.60">
    <property type="match status" value="1"/>
</dbReference>
<comment type="subcellular location">
    <subcellularLocation>
        <location evidence="14">Cell membrane</location>
        <topology evidence="14">Multi-pass membrane protein</topology>
        <orientation evidence="14">Cytoplasmic side</orientation>
    </subcellularLocation>
    <subcellularLocation>
        <location evidence="1">Membrane</location>
    </subcellularLocation>
</comment>
<comment type="caution">
    <text evidence="18">The sequence shown here is derived from an EMBL/GenBank/DDBJ whole genome shotgun (WGS) entry which is preliminary data.</text>
</comment>
<evidence type="ECO:0000256" key="2">
    <source>
        <dbReference type="ARBA" id="ARBA00010044"/>
    </source>
</evidence>
<keyword evidence="4 14" id="KW-0645">Protease</keyword>
<feature type="region of interest" description="Disordered" evidence="16">
    <location>
        <begin position="605"/>
        <end position="642"/>
    </location>
</feature>
<evidence type="ECO:0000256" key="15">
    <source>
        <dbReference type="RuleBase" id="RU003651"/>
    </source>
</evidence>
<feature type="binding site" evidence="14">
    <location>
        <position position="431"/>
    </location>
    <ligand>
        <name>Zn(2+)</name>
        <dbReference type="ChEBI" id="CHEBI:29105"/>
        <note>catalytic</note>
    </ligand>
</feature>
<dbReference type="SMART" id="SM00382">
    <property type="entry name" value="AAA"/>
    <property type="match status" value="1"/>
</dbReference>
<keyword evidence="13 14" id="KW-0472">Membrane</keyword>
<evidence type="ECO:0000256" key="11">
    <source>
        <dbReference type="ARBA" id="ARBA00022989"/>
    </source>
</evidence>
<dbReference type="EC" id="3.4.24.-" evidence="14"/>